<evidence type="ECO:0000313" key="3">
    <source>
        <dbReference type="EMBL" id="AUX43629.1"/>
    </source>
</evidence>
<proteinExistence type="predicted"/>
<reference evidence="2" key="2">
    <citation type="submission" date="2000-11" db="EMBL/GenBank/DDBJ databases">
        <authorList>
            <person name="Ligon J.M."/>
            <person name="Hill S."/>
            <person name="Beck J."/>
            <person name="Zirkle R."/>
            <person name="Molnar I."/>
            <person name="Zawodny J."/>
            <person name="Money S."/>
            <person name="Schupp T."/>
        </authorList>
    </citation>
    <scope>NUCLEOTIDE SEQUENCE</scope>
    <source>
        <strain evidence="2">So ce26</strain>
    </source>
</reference>
<name>Q9ADM1_SORCE</name>
<sequence>MRSFPKRFNFSPDTWAGPRAATFHRREDAFQQLVGDALREEFGAGVRVMPTEGRDGGIDVLLENDARLPFVSRDLAGPVIVECKDNDDARGRAFENVRAAWKKVEEKLAKQSAAGWPGTYRPWATARTYLYLTSAALPNQDARNRLQHDVEQFFQRLRRDGRTTIEHPVVADWTDLCSLLDRNPRLADRWLGLGRLSLRSQAEQLASLGGVSRYLVDLPFIAPGRESQTHPDRLLAHVLERAGEDRGVLLVGAGGVGKTRTLLEVGQRADAQGWRVLHVLSGEPPLSSSDLIQEVVDGRRDTLVICDYFDQRALDVVSIRQRLLPAARQRGFKVAILASARTPRDARRSRNPDFFAVVRLALETEQAQRLAGTMEQQIAPQAVRMLGEEKVRKLTGDQPMIALLVLKELERLAATRKLTRAQDTTVRPGELRHWLERRLAEDELVADAGSSRWDEEATSHVLGAAAALAFCPARPKHVYAVITCVIAEENKAKAADQAERIVQNLIELGWLRNAEGKLTVAHDVVTDQLLEQALRTTSDAVRRHALRRLLRPCAKSPAVLARFATALRRVIAAGGPFMRELERRAQAWLRKASPALGRMLAGASASKSSAALWAMLRGSPWKQTTTACWDQIVAPWLVRHGASSDAWPPLYALCIRKNLPEPYAARALEAAIAWIEQHHEDEHAASILLMLLDRPDLGSAIASRLFELAWPWYERHRQRPSAALVLGGLLERTEAPPALIERLGPETLRWWIEHPEVEEAGLPLGMLLRREDTSSALSQRVEGASWEWLERHRDAQTAGYVLHGLLLTCDEESARWHRAVDAALRWLKIHADTAEGGLVLGSLLLRGESIPEQLPAVLDAAWAWFKRRRRSFRVSFILPGLLTTSALDPDRFVQAAKIALGWVAAYDRYPQARILVHLVSRRGDLDPERAGAIDREACSILQKGPDMSLSGLLLGMLLERGTLPDDVAARVAELALGWLEKNVGGELHWLVLATSIACPHVDVTDARRLAADAIAQAESGAVRNVDGAVLGSIIHRIGIETSLLQRASAQMAQWFDGHASDLAAIQAYRLLLGRPDLDPGLMARLVEGAQLWLEQHGDMLGAVAVIAPLLAREDLTPEIRARAETTAITWLEQHNPRFEAVDIINVLLATSRTINKPGISIVAAAREWLQWHSRRPLASSLIANLIPPSAEPASPEDIQHALSWLEAHGDKPDAFDLLLRLSARRDLSPRSASVVVSTGLSWLSAHPHAELAAPLIYTLLVRPEIDASVVVQLVSRATDWLDTHELSEASGYALAAVMFAAQRRPELAHSVDGRGPLGAVEWLRDHASTHIAGPVIALLYSRKNLTRTTLAAAATSVKQWLGEHAHREESLWPLAALLQHRNLPRGLARRVVQKAVEWIDHHTHVGDAYAILHELFGRDLRDEDFRTVFLAALRWLGEHVDTPEGQQLLRLVFSQASPEESGATEGQDFVESLVDTLASSVEGEGFEDACRALPALLVEAARSRAPALERRARVLVARALRDRRMHRELRRRMAGACQRLLEADAWPDRARALQLLSELGLAPALED</sequence>
<dbReference type="EMBL" id="U24241">
    <property type="protein sequence ID" value="AAK19887.1"/>
    <property type="molecule type" value="Genomic_DNA"/>
</dbReference>
<organism evidence="2">
    <name type="scientific">Sorangium cellulosum</name>
    <name type="common">Polyangium cellulosum</name>
    <dbReference type="NCBI Taxonomy" id="56"/>
    <lineage>
        <taxon>Bacteria</taxon>
        <taxon>Pseudomonadati</taxon>
        <taxon>Myxococcota</taxon>
        <taxon>Polyangia</taxon>
        <taxon>Polyangiales</taxon>
        <taxon>Polyangiaceae</taxon>
        <taxon>Sorangium</taxon>
    </lineage>
</organism>
<dbReference type="RefSeq" id="WP_104982281.1">
    <property type="nucleotide sequence ID" value="NZ_CP012673.1"/>
</dbReference>
<feature type="domain" description="Novel STAND NTPase 5" evidence="1">
    <location>
        <begin position="233"/>
        <end position="344"/>
    </location>
</feature>
<protein>
    <recommendedName>
        <fullName evidence="1">Novel STAND NTPase 5 domain-containing protein</fullName>
    </recommendedName>
</protein>
<dbReference type="OrthoDB" id="9154248at2"/>
<dbReference type="InterPro" id="IPR057574">
    <property type="entry name" value="nSTAND_NTPase5_dom"/>
</dbReference>
<dbReference type="EMBL" id="CP012673">
    <property type="protein sequence ID" value="AUX43629.1"/>
    <property type="molecule type" value="Genomic_DNA"/>
</dbReference>
<reference evidence="3 4" key="4">
    <citation type="submission" date="2015-09" db="EMBL/GenBank/DDBJ databases">
        <title>Sorangium comparison.</title>
        <authorList>
            <person name="Zaburannyi N."/>
            <person name="Bunk B."/>
            <person name="Overmann J."/>
            <person name="Mueller R."/>
        </authorList>
    </citation>
    <scope>NUCLEOTIDE SEQUENCE [LARGE SCALE GENOMIC DNA]</scope>
    <source>
        <strain evidence="3 4">So ce26</strain>
    </source>
</reference>
<accession>Q9ADM1</accession>
<evidence type="ECO:0000313" key="2">
    <source>
        <dbReference type="EMBL" id="AAK19887.1"/>
    </source>
</evidence>
<reference evidence="2" key="1">
    <citation type="submission" date="1995-04" db="EMBL/GenBank/DDBJ databases">
        <authorList>
            <person name="Beck J.J."/>
        </authorList>
    </citation>
    <scope>NUCLEOTIDE SEQUENCE</scope>
    <source>
        <strain evidence="2">So ce26</strain>
    </source>
</reference>
<evidence type="ECO:0000313" key="4">
    <source>
        <dbReference type="Proteomes" id="UP000238348"/>
    </source>
</evidence>
<gene>
    <name evidence="3" type="ORF">SOCE26_050810</name>
</gene>
<evidence type="ECO:0000259" key="1">
    <source>
        <dbReference type="Pfam" id="PF25199"/>
    </source>
</evidence>
<reference evidence="2" key="3">
    <citation type="journal article" date="2002" name="Gene">
        <title>Characterization of the biosynthetic gene cluster for the antifungal polyketide soraphen A from Sorangium cellulosum So ce26.</title>
        <authorList>
            <person name="Ligon J."/>
            <person name="Hill S."/>
            <person name="Beck J."/>
            <person name="Zirkle R."/>
            <person name="Molnar I."/>
            <person name="Zawodny J."/>
            <person name="Money S."/>
            <person name="Schupp T."/>
        </authorList>
    </citation>
    <scope>NUCLEOTIDE SEQUENCE</scope>
    <source>
        <strain evidence="2">So ce26</strain>
    </source>
</reference>
<dbReference type="Proteomes" id="UP000238348">
    <property type="component" value="Chromosome"/>
</dbReference>
<dbReference type="Pfam" id="PF25199">
    <property type="entry name" value="nSTAND_NTPase5"/>
    <property type="match status" value="1"/>
</dbReference>